<protein>
    <submittedName>
        <fullName evidence="1">Uncharacterized protein</fullName>
    </submittedName>
</protein>
<proteinExistence type="predicted"/>
<accession>A0ABQ2BKW9</accession>
<evidence type="ECO:0000313" key="2">
    <source>
        <dbReference type="Proteomes" id="UP000645390"/>
    </source>
</evidence>
<sequence length="110" mass="12857">MVKINALAQEIRAVNKEEKKVLTLVLALPEVQEKVKLIRQLGNGKSQLSLNVSALPDIYIPYYQVNVINPAPSYKILYQFAVDPKTYQIYYYDPIKNHQYTLADWRKMRK</sequence>
<organism evidence="1 2">
    <name type="scientific">Pedobacter mendelii</name>
    <dbReference type="NCBI Taxonomy" id="1908240"/>
    <lineage>
        <taxon>Bacteria</taxon>
        <taxon>Pseudomonadati</taxon>
        <taxon>Bacteroidota</taxon>
        <taxon>Sphingobacteriia</taxon>
        <taxon>Sphingobacteriales</taxon>
        <taxon>Sphingobacteriaceae</taxon>
        <taxon>Pedobacter</taxon>
    </lineage>
</organism>
<dbReference type="EMBL" id="BMDJ01000011">
    <property type="protein sequence ID" value="GGI28619.1"/>
    <property type="molecule type" value="Genomic_DNA"/>
</dbReference>
<name>A0ABQ2BKW9_9SPHI</name>
<evidence type="ECO:0000313" key="1">
    <source>
        <dbReference type="EMBL" id="GGI28619.1"/>
    </source>
</evidence>
<reference evidence="2" key="1">
    <citation type="journal article" date="2019" name="Int. J. Syst. Evol. Microbiol.">
        <title>The Global Catalogue of Microorganisms (GCM) 10K type strain sequencing project: providing services to taxonomists for standard genome sequencing and annotation.</title>
        <authorList>
            <consortium name="The Broad Institute Genomics Platform"/>
            <consortium name="The Broad Institute Genome Sequencing Center for Infectious Disease"/>
            <person name="Wu L."/>
            <person name="Ma J."/>
        </authorList>
    </citation>
    <scope>NUCLEOTIDE SEQUENCE [LARGE SCALE GENOMIC DNA]</scope>
    <source>
        <strain evidence="2">CCM 8939</strain>
    </source>
</reference>
<gene>
    <name evidence="1" type="ORF">GCM10008119_33550</name>
</gene>
<dbReference type="Proteomes" id="UP000645390">
    <property type="component" value="Unassembled WGS sequence"/>
</dbReference>
<comment type="caution">
    <text evidence="1">The sequence shown here is derived from an EMBL/GenBank/DDBJ whole genome shotgun (WGS) entry which is preliminary data.</text>
</comment>
<keyword evidence="2" id="KW-1185">Reference proteome</keyword>
<dbReference type="RefSeq" id="WP_188416669.1">
    <property type="nucleotide sequence ID" value="NZ_BMDJ01000011.1"/>
</dbReference>